<proteinExistence type="predicted"/>
<sequence>MKNIILKILLLILLPYVVYASDISSSKNNYYVLMKDNLSKKFLQTKEGELLVTELDELVIFNQEKIILWGCNFKQLKGNKENINNELKQNNFFKEYEHELKKYHLTTNNFIKIYSNDSDSLSDTCNINGYMNIILLASNKLIVPYENQFIFFKRLSEQEEININNYYNNEKCLKTKQIDIDTTDICYYNNMTILDVYNAMNYNPSHIFRKKIKVGENSSVFYEDKNVEINYKWSGKNKLEITQYFQGGITTYTFIYQNGKTKLITVLSPD</sequence>
<comment type="caution">
    <text evidence="1">The sequence shown here is derived from an EMBL/GenBank/DDBJ whole genome shotgun (WGS) entry which is preliminary data.</text>
</comment>
<organism evidence="1 2">
    <name type="scientific">Candidatus Schmidhempelia bombi str. Bimp</name>
    <dbReference type="NCBI Taxonomy" id="1387197"/>
    <lineage>
        <taxon>Bacteria</taxon>
        <taxon>Pseudomonadati</taxon>
        <taxon>Pseudomonadota</taxon>
        <taxon>Gammaproteobacteria</taxon>
        <taxon>Orbales</taxon>
        <taxon>Orbaceae</taxon>
        <taxon>Candidatus Schmidhempelia</taxon>
    </lineage>
</organism>
<name>A0AB94IAB7_9GAMM</name>
<dbReference type="AlphaFoldDB" id="A0AB94IAB7"/>
<dbReference type="EMBL" id="AWGA01000113">
    <property type="protein sequence ID" value="TEA26324.1"/>
    <property type="molecule type" value="Genomic_DNA"/>
</dbReference>
<dbReference type="Proteomes" id="UP000506160">
    <property type="component" value="Unassembled WGS sequence"/>
</dbReference>
<dbReference type="RefSeq" id="WP_133459422.1">
    <property type="nucleotide sequence ID" value="NZ_AWGA01000113.1"/>
</dbReference>
<gene>
    <name evidence="1" type="ORF">O970_09275</name>
</gene>
<protein>
    <submittedName>
        <fullName evidence="1">Uncharacterized protein</fullName>
    </submittedName>
</protein>
<evidence type="ECO:0000313" key="1">
    <source>
        <dbReference type="EMBL" id="TEA26324.1"/>
    </source>
</evidence>
<reference evidence="1 2" key="1">
    <citation type="journal article" date="2014" name="Appl. Environ. Microbiol.">
        <title>Genomic features of a bumble bee symbiont reflect its host environment.</title>
        <authorList>
            <person name="Martinson V.G."/>
            <person name="Magoc T."/>
            <person name="Koch H."/>
            <person name="Salzberg S.L."/>
            <person name="Moran N.A."/>
        </authorList>
    </citation>
    <scope>NUCLEOTIDE SEQUENCE [LARGE SCALE GENOMIC DNA]</scope>
    <source>
        <strain evidence="1 2">Bimp</strain>
    </source>
</reference>
<evidence type="ECO:0000313" key="2">
    <source>
        <dbReference type="Proteomes" id="UP000506160"/>
    </source>
</evidence>
<accession>A0AB94IAB7</accession>
<keyword evidence="2" id="KW-1185">Reference proteome</keyword>